<dbReference type="EMBL" id="JAODAN010000001">
    <property type="protein sequence ID" value="KAK1927764.1"/>
    <property type="molecule type" value="Genomic_DNA"/>
</dbReference>
<keyword evidence="2" id="KW-1185">Reference proteome</keyword>
<protein>
    <submittedName>
        <fullName evidence="1">Uncharacterized protein</fullName>
    </submittedName>
</protein>
<comment type="caution">
    <text evidence="1">The sequence shown here is derived from an EMBL/GenBank/DDBJ whole genome shotgun (WGS) entry which is preliminary data.</text>
</comment>
<dbReference type="AlphaFoldDB" id="A0AAD9FWU4"/>
<sequence>MARTIAKRRNRYSNPTLKGFAFPLTLSDGRKIRFPIPGQQERDHSLISHVRPRYPENFSHLTERKDAKWRDWDVETMLKQRGSKTNAPLVFRTLSDFALHASESAKATKTTEPSDGKGISVSWARAADAAWNKALDLMRFLNRSAEHLPLNEKVAERMGEVAALGACIGLNDIPTDNISNMRTHSRKEEVRKDDIYNCLRAYEESMGEAEKASESDAIVQCKKEFLEKTNVFFEPKVTTVRFLTRLGPGAEEQFDLETRIFLRHAQCTQSRRIAPWADFDQFPERTTSPGREWQPLQNKFMQEVLETKPGDAQTGGLRKMTAVTGHLAKYLRKVQDATKIMVEKGPVDDDSERPSRLEILREHVNQFPLLSLPRDLMVPNRTSSH</sequence>
<evidence type="ECO:0000313" key="1">
    <source>
        <dbReference type="EMBL" id="KAK1927764.1"/>
    </source>
</evidence>
<proteinExistence type="predicted"/>
<reference evidence="1" key="1">
    <citation type="submission" date="2023-02" db="EMBL/GenBank/DDBJ databases">
        <title>Identification and recombinant expression of a fungal hydrolase from Papiliotrema laurentii that hydrolyzes apple cutin and clears colloidal polyester polyurethane.</title>
        <authorList>
            <consortium name="DOE Joint Genome Institute"/>
            <person name="Roman V.A."/>
            <person name="Bojanowski C."/>
            <person name="Crable B.R."/>
            <person name="Wagner D.N."/>
            <person name="Hung C.S."/>
            <person name="Nadeau L.J."/>
            <person name="Schratz L."/>
            <person name="Haridas S."/>
            <person name="Pangilinan J."/>
            <person name="Lipzen A."/>
            <person name="Na H."/>
            <person name="Yan M."/>
            <person name="Ng V."/>
            <person name="Grigoriev I.V."/>
            <person name="Spatafora J.W."/>
            <person name="Barlow D."/>
            <person name="Biffinger J."/>
            <person name="Kelley-Loughnane N."/>
            <person name="Varaljay V.A."/>
            <person name="Crookes-Goodson W.J."/>
        </authorList>
    </citation>
    <scope>NUCLEOTIDE SEQUENCE</scope>
    <source>
        <strain evidence="1">5307AH</strain>
    </source>
</reference>
<accession>A0AAD9FWU4</accession>
<gene>
    <name evidence="1" type="ORF">DB88DRAFT_470369</name>
</gene>
<evidence type="ECO:0000313" key="2">
    <source>
        <dbReference type="Proteomes" id="UP001182556"/>
    </source>
</evidence>
<name>A0AAD9FWU4_PAPLA</name>
<organism evidence="1 2">
    <name type="scientific">Papiliotrema laurentii</name>
    <name type="common">Cryptococcus laurentii</name>
    <dbReference type="NCBI Taxonomy" id="5418"/>
    <lineage>
        <taxon>Eukaryota</taxon>
        <taxon>Fungi</taxon>
        <taxon>Dikarya</taxon>
        <taxon>Basidiomycota</taxon>
        <taxon>Agaricomycotina</taxon>
        <taxon>Tremellomycetes</taxon>
        <taxon>Tremellales</taxon>
        <taxon>Rhynchogastremaceae</taxon>
        <taxon>Papiliotrema</taxon>
    </lineage>
</organism>
<dbReference type="Proteomes" id="UP001182556">
    <property type="component" value="Unassembled WGS sequence"/>
</dbReference>